<feature type="transmembrane region" description="Helical" evidence="1">
    <location>
        <begin position="132"/>
        <end position="156"/>
    </location>
</feature>
<feature type="transmembrane region" description="Helical" evidence="1">
    <location>
        <begin position="90"/>
        <end position="112"/>
    </location>
</feature>
<name>A0A7W6F038_9CAUL</name>
<keyword evidence="1" id="KW-0472">Membrane</keyword>
<dbReference type="Proteomes" id="UP000532936">
    <property type="component" value="Unassembled WGS sequence"/>
</dbReference>
<dbReference type="EMBL" id="JACIDA010000002">
    <property type="protein sequence ID" value="MBB3872514.1"/>
    <property type="molecule type" value="Genomic_DNA"/>
</dbReference>
<feature type="transmembrane region" description="Helical" evidence="1">
    <location>
        <begin position="7"/>
        <end position="27"/>
    </location>
</feature>
<feature type="transmembrane region" description="Helical" evidence="1">
    <location>
        <begin position="47"/>
        <end position="69"/>
    </location>
</feature>
<protein>
    <submittedName>
        <fullName evidence="2">Uncharacterized protein</fullName>
    </submittedName>
</protein>
<dbReference type="AlphaFoldDB" id="A0A7W6F038"/>
<evidence type="ECO:0000256" key="1">
    <source>
        <dbReference type="SAM" id="Phobius"/>
    </source>
</evidence>
<keyword evidence="1" id="KW-0812">Transmembrane</keyword>
<comment type="caution">
    <text evidence="2">The sequence shown here is derived from an EMBL/GenBank/DDBJ whole genome shotgun (WGS) entry which is preliminary data.</text>
</comment>
<accession>A0A7W6F038</accession>
<gene>
    <name evidence="2" type="ORF">GGR11_002067</name>
</gene>
<proteinExistence type="predicted"/>
<evidence type="ECO:0000313" key="2">
    <source>
        <dbReference type="EMBL" id="MBB3872514.1"/>
    </source>
</evidence>
<evidence type="ECO:0000313" key="3">
    <source>
        <dbReference type="Proteomes" id="UP000532936"/>
    </source>
</evidence>
<keyword evidence="1" id="KW-1133">Transmembrane helix</keyword>
<dbReference type="RefSeq" id="WP_183196705.1">
    <property type="nucleotide sequence ID" value="NZ_JACIDA010000002.1"/>
</dbReference>
<organism evidence="2 3">
    <name type="scientific">Brevundimonas mediterranea</name>
    <dbReference type="NCBI Taxonomy" id="74329"/>
    <lineage>
        <taxon>Bacteria</taxon>
        <taxon>Pseudomonadati</taxon>
        <taxon>Pseudomonadota</taxon>
        <taxon>Alphaproteobacteria</taxon>
        <taxon>Caulobacterales</taxon>
        <taxon>Caulobacteraceae</taxon>
        <taxon>Brevundimonas</taxon>
    </lineage>
</organism>
<sequence length="160" mass="17196">MSLRERHLWIAIVTTVGVWGLYVWQMIERIRVGDLATPGFAGEMGGLFLFGLLLIGIAEGALTLVARLLPHADAHEGAAERKAALQASHVSLMALIAMITVVAASLFIAGWIDQPVLSSLLKVMTPANLLVLIANGLMGCVVVSELIRFAMTLALLRARR</sequence>
<reference evidence="2 3" key="1">
    <citation type="submission" date="2020-08" db="EMBL/GenBank/DDBJ databases">
        <title>Genomic Encyclopedia of Type Strains, Phase IV (KMG-IV): sequencing the most valuable type-strain genomes for metagenomic binning, comparative biology and taxonomic classification.</title>
        <authorList>
            <person name="Goeker M."/>
        </authorList>
    </citation>
    <scope>NUCLEOTIDE SEQUENCE [LARGE SCALE GENOMIC DNA]</scope>
    <source>
        <strain evidence="2 3">DSM 14878</strain>
    </source>
</reference>